<dbReference type="NCBIfam" id="TIGR03604">
    <property type="entry name" value="TOMM_cyclo_SagD"/>
    <property type="match status" value="1"/>
</dbReference>
<protein>
    <submittedName>
        <fullName evidence="2">YcaO-like family protein</fullName>
    </submittedName>
</protein>
<sequence>MRLAARARITHAGGYRALTAEQTMAKYRHLVSPVTGVVKEIVRDPRGPAFFNSYRSGANIAAARDLGVLRRSMRVSNGGKGTTPADAEVGALCEAIERYSGTFHGDEARVRGSLRDLGDRAIHPNDVMLYDERQYREREAWNRSHAAFQWVCEPFDPTADLDWSPIWSLTEQRHRLLPTGMLYYGAPGHGMVAADSNGNAAGASLEDAVLQGMLELVERDAVALWWYNRTRVPGVDLNAFPDPWIDRMREVHAEIGRQVWVLDVTSDVGIPTMVALSRRTGTPTEDIVMGFGAHLDPGIALRRALTELNQMMPALATAAGDGEYEVDDPDAVHWWRTATLANQPYLRGDLSRPELTARDYPRHRCTDLLDDITLVRRRLEGLGLEVLVLDQTRPDIGLPVVKVVVPGLRPFWTRFAPGRLYDVPVALGQRVEPVAYAELNSMPLFL</sequence>
<dbReference type="NCBIfam" id="TIGR00702">
    <property type="entry name" value="YcaO-type kinase domain"/>
    <property type="match status" value="1"/>
</dbReference>
<evidence type="ECO:0000313" key="3">
    <source>
        <dbReference type="Proteomes" id="UP001596512"/>
    </source>
</evidence>
<evidence type="ECO:0000259" key="1">
    <source>
        <dbReference type="PROSITE" id="PS51664"/>
    </source>
</evidence>
<dbReference type="Pfam" id="PF02624">
    <property type="entry name" value="YcaO"/>
    <property type="match status" value="1"/>
</dbReference>
<accession>A0ABW2TQ31</accession>
<proteinExistence type="predicted"/>
<dbReference type="InterPro" id="IPR027624">
    <property type="entry name" value="TOMM_cyclo_SagD"/>
</dbReference>
<dbReference type="PANTHER" id="PTHR37809">
    <property type="entry name" value="RIBOSOMAL PROTEIN S12 METHYLTHIOTRANSFERASE ACCESSORY FACTOR YCAO"/>
    <property type="match status" value="1"/>
</dbReference>
<dbReference type="EMBL" id="JBHTEY010000004">
    <property type="protein sequence ID" value="MFC7615897.1"/>
    <property type="molecule type" value="Genomic_DNA"/>
</dbReference>
<name>A0ABW2TQ31_9PSEU</name>
<keyword evidence="3" id="KW-1185">Reference proteome</keyword>
<dbReference type="Gene3D" id="3.30.160.660">
    <property type="match status" value="1"/>
</dbReference>
<dbReference type="Proteomes" id="UP001596512">
    <property type="component" value="Unassembled WGS sequence"/>
</dbReference>
<evidence type="ECO:0000313" key="2">
    <source>
        <dbReference type="EMBL" id="MFC7615897.1"/>
    </source>
</evidence>
<dbReference type="InterPro" id="IPR003776">
    <property type="entry name" value="YcaO-like_dom"/>
</dbReference>
<feature type="domain" description="YcaO" evidence="1">
    <location>
        <begin position="79"/>
        <end position="446"/>
    </location>
</feature>
<dbReference type="PROSITE" id="PS51664">
    <property type="entry name" value="YCAO"/>
    <property type="match status" value="1"/>
</dbReference>
<organism evidence="2 3">
    <name type="scientific">Actinokineospora soli</name>
    <dbReference type="NCBI Taxonomy" id="1048753"/>
    <lineage>
        <taxon>Bacteria</taxon>
        <taxon>Bacillati</taxon>
        <taxon>Actinomycetota</taxon>
        <taxon>Actinomycetes</taxon>
        <taxon>Pseudonocardiales</taxon>
        <taxon>Pseudonocardiaceae</taxon>
        <taxon>Actinokineospora</taxon>
    </lineage>
</organism>
<comment type="caution">
    <text evidence="2">The sequence shown here is derived from an EMBL/GenBank/DDBJ whole genome shotgun (WGS) entry which is preliminary data.</text>
</comment>
<dbReference type="Gene3D" id="3.30.1330.230">
    <property type="match status" value="1"/>
</dbReference>
<dbReference type="PANTHER" id="PTHR37809:SF1">
    <property type="entry name" value="RIBOSOMAL PROTEIN S12 METHYLTHIOTRANSFERASE ACCESSORY FACTOR YCAO"/>
    <property type="match status" value="1"/>
</dbReference>
<gene>
    <name evidence="2" type="ORF">ACFQV2_22825</name>
</gene>
<reference evidence="3" key="1">
    <citation type="journal article" date="2019" name="Int. J. Syst. Evol. Microbiol.">
        <title>The Global Catalogue of Microorganisms (GCM) 10K type strain sequencing project: providing services to taxonomists for standard genome sequencing and annotation.</title>
        <authorList>
            <consortium name="The Broad Institute Genomics Platform"/>
            <consortium name="The Broad Institute Genome Sequencing Center for Infectious Disease"/>
            <person name="Wu L."/>
            <person name="Ma J."/>
        </authorList>
    </citation>
    <scope>NUCLEOTIDE SEQUENCE [LARGE SCALE GENOMIC DNA]</scope>
    <source>
        <strain evidence="3">JCM 17695</strain>
    </source>
</reference>
<dbReference type="Gene3D" id="3.30.40.250">
    <property type="match status" value="1"/>
</dbReference>